<evidence type="ECO:0000259" key="3">
    <source>
        <dbReference type="PROSITE" id="PS51186"/>
    </source>
</evidence>
<reference evidence="4 5" key="1">
    <citation type="submission" date="2018-03" db="EMBL/GenBank/DDBJ databases">
        <title>Genomic Encyclopedia of Archaeal and Bacterial Type Strains, Phase II (KMG-II): from individual species to whole genera.</title>
        <authorList>
            <person name="Goeker M."/>
        </authorList>
    </citation>
    <scope>NUCLEOTIDE SEQUENCE [LARGE SCALE GENOMIC DNA]</scope>
    <source>
        <strain evidence="4 5">DSM 28354</strain>
    </source>
</reference>
<dbReference type="AlphaFoldDB" id="A0A2T0T318"/>
<evidence type="ECO:0000313" key="4">
    <source>
        <dbReference type="EMBL" id="PRY40070.1"/>
    </source>
</evidence>
<dbReference type="InterPro" id="IPR000182">
    <property type="entry name" value="GNAT_dom"/>
</dbReference>
<dbReference type="PANTHER" id="PTHR10545:SF29">
    <property type="entry name" value="GH14572P-RELATED"/>
    <property type="match status" value="1"/>
</dbReference>
<evidence type="ECO:0000313" key="5">
    <source>
        <dbReference type="Proteomes" id="UP000238375"/>
    </source>
</evidence>
<keyword evidence="4" id="KW-0689">Ribosomal protein</keyword>
<keyword evidence="2" id="KW-0012">Acyltransferase</keyword>
<dbReference type="InterPro" id="IPR051016">
    <property type="entry name" value="Diverse_Substrate_AcTransf"/>
</dbReference>
<dbReference type="GO" id="GO:0005840">
    <property type="term" value="C:ribosome"/>
    <property type="evidence" value="ECO:0007669"/>
    <property type="project" value="UniProtKB-KW"/>
</dbReference>
<dbReference type="CDD" id="cd04301">
    <property type="entry name" value="NAT_SF"/>
    <property type="match status" value="1"/>
</dbReference>
<keyword evidence="5" id="KW-1185">Reference proteome</keyword>
<dbReference type="EMBL" id="PVTE01000007">
    <property type="protein sequence ID" value="PRY40070.1"/>
    <property type="molecule type" value="Genomic_DNA"/>
</dbReference>
<dbReference type="GO" id="GO:0008080">
    <property type="term" value="F:N-acetyltransferase activity"/>
    <property type="evidence" value="ECO:0007669"/>
    <property type="project" value="TreeGrafter"/>
</dbReference>
<comment type="caution">
    <text evidence="4">The sequence shown here is derived from an EMBL/GenBank/DDBJ whole genome shotgun (WGS) entry which is preliminary data.</text>
</comment>
<keyword evidence="1" id="KW-0808">Transferase</keyword>
<protein>
    <submittedName>
        <fullName evidence="4">Ribosomal protein S18 acetylase RimI-like enzyme</fullName>
    </submittedName>
</protein>
<feature type="domain" description="N-acetyltransferase" evidence="3">
    <location>
        <begin position="3"/>
        <end position="149"/>
    </location>
</feature>
<dbReference type="Pfam" id="PF00583">
    <property type="entry name" value="Acetyltransf_1"/>
    <property type="match status" value="1"/>
</dbReference>
<keyword evidence="4" id="KW-0687">Ribonucleoprotein</keyword>
<dbReference type="InterPro" id="IPR016181">
    <property type="entry name" value="Acyl_CoA_acyltransferase"/>
</dbReference>
<dbReference type="RefSeq" id="WP_106137696.1">
    <property type="nucleotide sequence ID" value="NZ_PVTE01000007.1"/>
</dbReference>
<proteinExistence type="predicted"/>
<accession>A0A2T0T318</accession>
<name>A0A2T0T318_9BACT</name>
<evidence type="ECO:0000256" key="1">
    <source>
        <dbReference type="ARBA" id="ARBA00022679"/>
    </source>
</evidence>
<dbReference type="Gene3D" id="3.40.630.30">
    <property type="match status" value="1"/>
</dbReference>
<dbReference type="Proteomes" id="UP000238375">
    <property type="component" value="Unassembled WGS sequence"/>
</dbReference>
<dbReference type="SUPFAM" id="SSF55729">
    <property type="entry name" value="Acyl-CoA N-acyltransferases (Nat)"/>
    <property type="match status" value="1"/>
</dbReference>
<sequence length="149" mass="17513">MEYVIRKIREGELSQLIELCRRHAEFEQAEYTSTNKESALRAAIFTSGQKLFCYVIEVNSCLVGYFTYTFDFSTWDAEKFLHVDCVYLDPPFRGLRIGEHIFNELRIVADQTSCVNIQWQTPVFNDRAIKFYKRIGAIGKDKVRFFIDL</sequence>
<evidence type="ECO:0000256" key="2">
    <source>
        <dbReference type="ARBA" id="ARBA00023315"/>
    </source>
</evidence>
<organism evidence="4 5">
    <name type="scientific">Spirosoma oryzae</name>
    <dbReference type="NCBI Taxonomy" id="1469603"/>
    <lineage>
        <taxon>Bacteria</taxon>
        <taxon>Pseudomonadati</taxon>
        <taxon>Bacteroidota</taxon>
        <taxon>Cytophagia</taxon>
        <taxon>Cytophagales</taxon>
        <taxon>Cytophagaceae</taxon>
        <taxon>Spirosoma</taxon>
    </lineage>
</organism>
<gene>
    <name evidence="4" type="ORF">CLV58_107164</name>
</gene>
<dbReference type="OrthoDB" id="9805924at2"/>
<dbReference type="PANTHER" id="PTHR10545">
    <property type="entry name" value="DIAMINE N-ACETYLTRANSFERASE"/>
    <property type="match status" value="1"/>
</dbReference>
<dbReference type="PROSITE" id="PS51186">
    <property type="entry name" value="GNAT"/>
    <property type="match status" value="1"/>
</dbReference>